<sequence length="302" mass="35056">MELEILLIKIAVELIIKKIKIDSKTLNYILLYLYLEEIDQTSKNKKKTINKIKDSSTYKIDSKEHSKNTEVDNTNIKKHYKKSRILNDDDYKKNYRNSYEVKPDYNSVDLSKIQVCDSASIEGYKKDDVVLKKSQDDKSVKKVEVRLANTIINDLVVANVEFNFPVLKILSASSELFILNSNCVKSNKNNKGTLIYEGILSITIKYLKPKDIIKHGFLCESGYYVIYMPLEGAKEVELEFNPFTNNKTVIKDIKMIISKYTENILTEFVHCSQENGIFKSKYKFVNSFNYNVEILEEKKVLM</sequence>
<dbReference type="AlphaFoldDB" id="A0A6M0H5P4"/>
<comment type="caution">
    <text evidence="1">The sequence shown here is derived from an EMBL/GenBank/DDBJ whole genome shotgun (WGS) entry which is preliminary data.</text>
</comment>
<dbReference type="EMBL" id="JAAGPU010000013">
    <property type="protein sequence ID" value="NEU04922.1"/>
    <property type="molecule type" value="Genomic_DNA"/>
</dbReference>
<organism evidence="1 2">
    <name type="scientific">Clostridium senegalense</name>
    <dbReference type="NCBI Taxonomy" id="1465809"/>
    <lineage>
        <taxon>Bacteria</taxon>
        <taxon>Bacillati</taxon>
        <taxon>Bacillota</taxon>
        <taxon>Clostridia</taxon>
        <taxon>Eubacteriales</taxon>
        <taxon>Clostridiaceae</taxon>
        <taxon>Clostridium</taxon>
    </lineage>
</organism>
<gene>
    <name evidence="1" type="ORF">G3M99_08655</name>
</gene>
<accession>A0A6M0H5P4</accession>
<keyword evidence="2" id="KW-1185">Reference proteome</keyword>
<dbReference type="RefSeq" id="WP_199869868.1">
    <property type="nucleotide sequence ID" value="NZ_JAAGPU010000013.1"/>
</dbReference>
<dbReference type="Proteomes" id="UP000481872">
    <property type="component" value="Unassembled WGS sequence"/>
</dbReference>
<evidence type="ECO:0000313" key="2">
    <source>
        <dbReference type="Proteomes" id="UP000481872"/>
    </source>
</evidence>
<evidence type="ECO:0000313" key="1">
    <source>
        <dbReference type="EMBL" id="NEU04922.1"/>
    </source>
</evidence>
<evidence type="ECO:0008006" key="3">
    <source>
        <dbReference type="Google" id="ProtNLM"/>
    </source>
</evidence>
<proteinExistence type="predicted"/>
<protein>
    <recommendedName>
        <fullName evidence="3">DUF3794 domain-containing protein</fullName>
    </recommendedName>
</protein>
<name>A0A6M0H5P4_9CLOT</name>
<reference evidence="1 2" key="1">
    <citation type="submission" date="2020-02" db="EMBL/GenBank/DDBJ databases">
        <title>Genome assembly of a novel Clostridium senegalense strain.</title>
        <authorList>
            <person name="Gupta T.B."/>
            <person name="Jauregui R."/>
            <person name="Maclean P."/>
            <person name="Nawarathana A."/>
            <person name="Brightwell G."/>
        </authorList>
    </citation>
    <scope>NUCLEOTIDE SEQUENCE [LARGE SCALE GENOMIC DNA]</scope>
    <source>
        <strain evidence="1 2">AGRFS4</strain>
    </source>
</reference>